<dbReference type="RefSeq" id="WP_159679281.1">
    <property type="nucleotide sequence ID" value="NZ_CP043727.1"/>
</dbReference>
<accession>A0A857F148</accession>
<dbReference type="SUPFAM" id="SSF51120">
    <property type="entry name" value="beta-Roll"/>
    <property type="match status" value="2"/>
</dbReference>
<keyword evidence="6" id="KW-1185">Reference proteome</keyword>
<dbReference type="PRINTS" id="PR00313">
    <property type="entry name" value="CABNDNGRPT"/>
</dbReference>
<feature type="region of interest" description="Disordered" evidence="4">
    <location>
        <begin position="207"/>
        <end position="229"/>
    </location>
</feature>
<feature type="compositionally biased region" description="Acidic residues" evidence="4">
    <location>
        <begin position="211"/>
        <end position="220"/>
    </location>
</feature>
<dbReference type="GO" id="GO:0005576">
    <property type="term" value="C:extracellular region"/>
    <property type="evidence" value="ECO:0007669"/>
    <property type="project" value="UniProtKB-SubCell"/>
</dbReference>
<dbReference type="InterPro" id="IPR001343">
    <property type="entry name" value="Hemolysn_Ca-bd"/>
</dbReference>
<dbReference type="EMBL" id="CP043727">
    <property type="protein sequence ID" value="QHB33417.1"/>
    <property type="molecule type" value="Genomic_DNA"/>
</dbReference>
<keyword evidence="3" id="KW-0106">Calcium</keyword>
<reference evidence="6" key="1">
    <citation type="submission" date="2019-09" db="EMBL/GenBank/DDBJ databases">
        <title>Yersinia canariae sp. nov., isolated from a human yersiniosis case.</title>
        <authorList>
            <person name="Nguyen S.V."/>
            <person name="Greig D."/>
            <person name="Hurley D."/>
            <person name="Cao Y."/>
            <person name="McCabe E."/>
            <person name="Mitchell M."/>
            <person name="Jenkins C."/>
            <person name="Fanning S."/>
        </authorList>
    </citation>
    <scope>NUCLEOTIDE SEQUENCE [LARGE SCALE GENOMIC DNA]</scope>
    <source>
        <strain evidence="6">NCTC 14382</strain>
    </source>
</reference>
<organism evidence="5 6">
    <name type="scientific">Yersinia canariae</name>
    <dbReference type="NCBI Taxonomy" id="2607663"/>
    <lineage>
        <taxon>Bacteria</taxon>
        <taxon>Pseudomonadati</taxon>
        <taxon>Pseudomonadota</taxon>
        <taxon>Gammaproteobacteria</taxon>
        <taxon>Enterobacterales</taxon>
        <taxon>Yersiniaceae</taxon>
        <taxon>Yersinia</taxon>
    </lineage>
</organism>
<dbReference type="GO" id="GO:0005509">
    <property type="term" value="F:calcium ion binding"/>
    <property type="evidence" value="ECO:0007669"/>
    <property type="project" value="InterPro"/>
</dbReference>
<comment type="subcellular location">
    <subcellularLocation>
        <location evidence="1">Secreted</location>
    </subcellularLocation>
</comment>
<dbReference type="Pfam" id="PF00353">
    <property type="entry name" value="HemolysinCabind"/>
    <property type="match status" value="3"/>
</dbReference>
<dbReference type="KEGG" id="yca:F0T03_15465"/>
<keyword evidence="2" id="KW-0964">Secreted</keyword>
<dbReference type="InterPro" id="IPR018511">
    <property type="entry name" value="Hemolysin-typ_Ca-bd_CS"/>
</dbReference>
<dbReference type="Proteomes" id="UP000464402">
    <property type="component" value="Chromosome"/>
</dbReference>
<evidence type="ECO:0000256" key="3">
    <source>
        <dbReference type="ARBA" id="ARBA00022837"/>
    </source>
</evidence>
<dbReference type="Gene3D" id="2.150.10.10">
    <property type="entry name" value="Serralysin-like metalloprotease, C-terminal"/>
    <property type="match status" value="2"/>
</dbReference>
<evidence type="ECO:0000313" key="6">
    <source>
        <dbReference type="Proteomes" id="UP000464402"/>
    </source>
</evidence>
<evidence type="ECO:0000256" key="1">
    <source>
        <dbReference type="ARBA" id="ARBA00004613"/>
    </source>
</evidence>
<proteinExistence type="predicted"/>
<name>A0A857F148_9GAMM</name>
<evidence type="ECO:0000313" key="5">
    <source>
        <dbReference type="EMBL" id="QHB33417.1"/>
    </source>
</evidence>
<dbReference type="PROSITE" id="PS00330">
    <property type="entry name" value="HEMOLYSIN_CALCIUM"/>
    <property type="match status" value="2"/>
</dbReference>
<dbReference type="InterPro" id="IPR011049">
    <property type="entry name" value="Serralysin-like_metalloprot_C"/>
</dbReference>
<gene>
    <name evidence="5" type="ORF">F0T03_15465</name>
</gene>
<evidence type="ECO:0000256" key="4">
    <source>
        <dbReference type="SAM" id="MobiDB-lite"/>
    </source>
</evidence>
<dbReference type="PANTHER" id="PTHR38340:SF1">
    <property type="entry name" value="S-LAYER PROTEIN"/>
    <property type="match status" value="1"/>
</dbReference>
<dbReference type="PANTHER" id="PTHR38340">
    <property type="entry name" value="S-LAYER PROTEIN"/>
    <property type="match status" value="1"/>
</dbReference>
<evidence type="ECO:0000256" key="2">
    <source>
        <dbReference type="ARBA" id="ARBA00022525"/>
    </source>
</evidence>
<sequence>MKKINHKKTTTPITGALISNGDMKSIFLDYIPLDKVFFQYEDSKLKVIILFDNNHPVIKTFHIIKNGKLLVKSVILHDKNGVKNELFLTLNETKKRENLYDGPSKELLLTRNDLKYNSAQHLITNNRPSNRFVLTGDENLFGHKYIRNEVIGGEGKNTIIGGDKNDNLAGGDGNDLLQGYDSFDSLFGQDGNDILVGGKGNDGLAGGAGDDFLDGGEGEDELHGDSDSFSGFARETSWRGNDKIFGGEGNDYIEGGRNNDYLAGGHGNDMYVFSSYEGINLIVEYSGEENTISIDDYFFHELKFERFGNHLMISSTEDHSNNLVVVIKDQYSIDGYKVKHLQTKSYLRHHSEHDKKNSEEFIVLLAKNYAINPEDSLSLLAERADLGDFYRTDLSHVFSKRMPDIEKLTEKRLINVLGEKNNELQLMYLNNPAYFGENLPEIAYISEAISSFSPKEAFQENITYSKYSNISIDKISNLLTAINN</sequence>
<protein>
    <submittedName>
        <fullName evidence="5">Calcium-binding protein</fullName>
    </submittedName>
</protein>
<dbReference type="AlphaFoldDB" id="A0A857F148"/>
<dbReference type="InterPro" id="IPR050557">
    <property type="entry name" value="RTX_toxin/Mannuronan_C5-epim"/>
</dbReference>